<organism evidence="1 2">
    <name type="scientific">Peteryoungia aggregata LMG 23059</name>
    <dbReference type="NCBI Taxonomy" id="1368425"/>
    <lineage>
        <taxon>Bacteria</taxon>
        <taxon>Pseudomonadati</taxon>
        <taxon>Pseudomonadota</taxon>
        <taxon>Alphaproteobacteria</taxon>
        <taxon>Hyphomicrobiales</taxon>
        <taxon>Rhizobiaceae</taxon>
        <taxon>Peteryoungia</taxon>
    </lineage>
</organism>
<proteinExistence type="predicted"/>
<dbReference type="Proteomes" id="UP001238496">
    <property type="component" value="Unassembled WGS sequence"/>
</dbReference>
<evidence type="ECO:0000313" key="2">
    <source>
        <dbReference type="Proteomes" id="UP001238496"/>
    </source>
</evidence>
<dbReference type="EMBL" id="JAUSUW010000007">
    <property type="protein sequence ID" value="MDQ0421833.1"/>
    <property type="molecule type" value="Genomic_DNA"/>
</dbReference>
<reference evidence="1 2" key="1">
    <citation type="submission" date="2023-07" db="EMBL/GenBank/DDBJ databases">
        <title>Genomic Encyclopedia of Type Strains, Phase IV (KMG-IV): sequencing the most valuable type-strain genomes for metagenomic binning, comparative biology and taxonomic classification.</title>
        <authorList>
            <person name="Goeker M."/>
        </authorList>
    </citation>
    <scope>NUCLEOTIDE SEQUENCE [LARGE SCALE GENOMIC DNA]</scope>
    <source>
        <strain evidence="1 2">DSM 1111</strain>
    </source>
</reference>
<sequence>MKRSFDGNGISIPFPQVTYHGMPQAVALPERFVDARAKEA</sequence>
<accession>A0ABU0G905</accession>
<protein>
    <submittedName>
        <fullName evidence="1">Uncharacterized protein</fullName>
    </submittedName>
</protein>
<evidence type="ECO:0000313" key="1">
    <source>
        <dbReference type="EMBL" id="MDQ0421833.1"/>
    </source>
</evidence>
<comment type="caution">
    <text evidence="1">The sequence shown here is derived from an EMBL/GenBank/DDBJ whole genome shotgun (WGS) entry which is preliminary data.</text>
</comment>
<gene>
    <name evidence="1" type="ORF">J2045_002873</name>
</gene>
<dbReference type="RefSeq" id="WP_307373838.1">
    <property type="nucleotide sequence ID" value="NZ_JAUSUW010000007.1"/>
</dbReference>
<keyword evidence="2" id="KW-1185">Reference proteome</keyword>
<name>A0ABU0G905_9HYPH</name>